<reference evidence="1 2" key="1">
    <citation type="journal article" date="2021" name="Hortic Res">
        <title>High-quality reference genome and annotation aids understanding of berry development for evergreen blueberry (Vaccinium darrowii).</title>
        <authorList>
            <person name="Yu J."/>
            <person name="Hulse-Kemp A.M."/>
            <person name="Babiker E."/>
            <person name="Staton M."/>
        </authorList>
    </citation>
    <scope>NUCLEOTIDE SEQUENCE [LARGE SCALE GENOMIC DNA]</scope>
    <source>
        <strain evidence="2">cv. NJ 8807/NJ 8810</strain>
        <tissue evidence="1">Young leaf</tissue>
    </source>
</reference>
<dbReference type="Proteomes" id="UP000828048">
    <property type="component" value="Chromosome 11"/>
</dbReference>
<protein>
    <submittedName>
        <fullName evidence="1">Uncharacterized protein</fullName>
    </submittedName>
</protein>
<gene>
    <name evidence="1" type="ORF">Vadar_008790</name>
</gene>
<name>A0ACB7YLE9_9ERIC</name>
<comment type="caution">
    <text evidence="1">The sequence shown here is derived from an EMBL/GenBank/DDBJ whole genome shotgun (WGS) entry which is preliminary data.</text>
</comment>
<keyword evidence="2" id="KW-1185">Reference proteome</keyword>
<dbReference type="EMBL" id="CM037161">
    <property type="protein sequence ID" value="KAH7853979.1"/>
    <property type="molecule type" value="Genomic_DNA"/>
</dbReference>
<evidence type="ECO:0000313" key="2">
    <source>
        <dbReference type="Proteomes" id="UP000828048"/>
    </source>
</evidence>
<organism evidence="1 2">
    <name type="scientific">Vaccinium darrowii</name>
    <dbReference type="NCBI Taxonomy" id="229202"/>
    <lineage>
        <taxon>Eukaryota</taxon>
        <taxon>Viridiplantae</taxon>
        <taxon>Streptophyta</taxon>
        <taxon>Embryophyta</taxon>
        <taxon>Tracheophyta</taxon>
        <taxon>Spermatophyta</taxon>
        <taxon>Magnoliopsida</taxon>
        <taxon>eudicotyledons</taxon>
        <taxon>Gunneridae</taxon>
        <taxon>Pentapetalae</taxon>
        <taxon>asterids</taxon>
        <taxon>Ericales</taxon>
        <taxon>Ericaceae</taxon>
        <taxon>Vaccinioideae</taxon>
        <taxon>Vaccinieae</taxon>
        <taxon>Vaccinium</taxon>
    </lineage>
</organism>
<proteinExistence type="predicted"/>
<accession>A0ACB7YLE9</accession>
<sequence length="126" mass="14180">MLFRNPLPINGLDKINRDFIWGSTPDKKKLHVAGLDKVAKPKYLGGLGIRLAGFANEIALAKLNWRVDRENDSLWAKVLKNNYGEFSSTRHRPSFVWRSLRKGIGPLRNHVEGPLNVIASALTVVH</sequence>
<evidence type="ECO:0000313" key="1">
    <source>
        <dbReference type="EMBL" id="KAH7853979.1"/>
    </source>
</evidence>